<evidence type="ECO:0000259" key="3">
    <source>
        <dbReference type="PROSITE" id="PS51737"/>
    </source>
</evidence>
<dbReference type="PANTHER" id="PTHR30461">
    <property type="entry name" value="DNA-INVERTASE FROM LAMBDOID PROPHAGE"/>
    <property type="match status" value="1"/>
</dbReference>
<keyword evidence="5" id="KW-1185">Reference proteome</keyword>
<evidence type="ECO:0000313" key="5">
    <source>
        <dbReference type="Proteomes" id="UP000000212"/>
    </source>
</evidence>
<dbReference type="Gene3D" id="3.40.50.1390">
    <property type="entry name" value="Resolvase, N-terminal catalytic domain"/>
    <property type="match status" value="1"/>
</dbReference>
<dbReference type="Proteomes" id="UP000000212">
    <property type="component" value="Chromosome"/>
</dbReference>
<evidence type="ECO:0000259" key="2">
    <source>
        <dbReference type="PROSITE" id="PS51736"/>
    </source>
</evidence>
<dbReference type="STRING" id="1234679.BN424_91"/>
<dbReference type="CDD" id="cd00338">
    <property type="entry name" value="Ser_Recombinase"/>
    <property type="match status" value="1"/>
</dbReference>
<dbReference type="GO" id="GO:0000150">
    <property type="term" value="F:DNA strand exchange activity"/>
    <property type="evidence" value="ECO:0007669"/>
    <property type="project" value="InterPro"/>
</dbReference>
<gene>
    <name evidence="4" type="ORF">BN424_91</name>
</gene>
<evidence type="ECO:0000256" key="1">
    <source>
        <dbReference type="SAM" id="Coils"/>
    </source>
</evidence>
<feature type="domain" description="Resolvase/invertase-type recombinase catalytic" evidence="2">
    <location>
        <begin position="1"/>
        <end position="151"/>
    </location>
</feature>
<dbReference type="RefSeq" id="WP_015075151.1">
    <property type="nucleotide sequence ID" value="NC_019425.2"/>
</dbReference>
<dbReference type="SMART" id="SM00857">
    <property type="entry name" value="Resolvase"/>
    <property type="match status" value="1"/>
</dbReference>
<dbReference type="KEGG" id="cml:BN424_91"/>
<sequence length="470" mass="54004">MSLAYIRSSVSKKEKISLDVQQEWIIKKAHELNLTTPLFYEDCGVSGHHIGNRKGVSQLIQHLKQVTNETLLVYRYNRLSRNMLELLDLLELCERQNIVVVSVMEPLPAGMGTSSAIQKVFVQLIGLVSEFQRSVTVENVRSGLKQKRRNGLPLASNPPYGYSYTQEKLLPQKEEGAVVQWLYDEYVNESKGYTKLAQLLTQKGIRYRGTIFSSLHVQTILRNPVYYGVLKGGSFGSYLGTHHCLITKDQFDSVQRLRSKRQVIQKQATTHPLQKKIPCPFCRRALGFREMKKNNKTYRYFTCSKPTCVAKYQSVSPIEQEIKRVIQAFLNQADVKQRLIQEVENQSGSNTKQLKLDLVQLQKKKQALFQDFERGTVDESEFLQRLDQLKQEKSLVYQPQASSQNQELEALKAFLTVTQKEQVLPVPDDFYFNLVERVELTKDYQVSGVYVTHLEQNLVEGNPISLENNS</sequence>
<proteinExistence type="predicted"/>
<dbReference type="OrthoDB" id="9797501at2"/>
<dbReference type="InterPro" id="IPR050639">
    <property type="entry name" value="SSR_resolvase"/>
</dbReference>
<feature type="domain" description="Recombinase" evidence="3">
    <location>
        <begin position="159"/>
        <end position="264"/>
    </location>
</feature>
<dbReference type="EMBL" id="HE999757">
    <property type="protein sequence ID" value="CCO09574.2"/>
    <property type="molecule type" value="Genomic_DNA"/>
</dbReference>
<dbReference type="InterPro" id="IPR006119">
    <property type="entry name" value="Resolv_N"/>
</dbReference>
<keyword evidence="1" id="KW-0175">Coiled coil</keyword>
<dbReference type="PROSITE" id="PS51736">
    <property type="entry name" value="RECOMBINASES_3"/>
    <property type="match status" value="1"/>
</dbReference>
<dbReference type="PROSITE" id="PS51737">
    <property type="entry name" value="RECOMBINASE_DNA_BIND"/>
    <property type="match status" value="1"/>
</dbReference>
<dbReference type="Gene3D" id="3.90.1750.20">
    <property type="entry name" value="Putative Large Serine Recombinase, Chain B, Domain 2"/>
    <property type="match status" value="1"/>
</dbReference>
<dbReference type="InterPro" id="IPR011109">
    <property type="entry name" value="DNA_bind_recombinase_dom"/>
</dbReference>
<dbReference type="Pfam" id="PF07508">
    <property type="entry name" value="Recombinase"/>
    <property type="match status" value="1"/>
</dbReference>
<dbReference type="SUPFAM" id="SSF53041">
    <property type="entry name" value="Resolvase-like"/>
    <property type="match status" value="1"/>
</dbReference>
<dbReference type="eggNOG" id="COG1961">
    <property type="taxonomic scope" value="Bacteria"/>
</dbReference>
<dbReference type="GO" id="GO:0003677">
    <property type="term" value="F:DNA binding"/>
    <property type="evidence" value="ECO:0007669"/>
    <property type="project" value="InterPro"/>
</dbReference>
<reference evidence="5" key="1">
    <citation type="journal article" date="2013" name="Genome Announc.">
        <title>Complete Chromosome Sequence of Carnobacterium maltaromaticum LMA 28.</title>
        <authorList>
            <person name="Cailliez-Grimal C."/>
            <person name="Chaillou S."/>
            <person name="Anba-Mondoloni J."/>
            <person name="Loux V."/>
            <person name="Afzal M.I."/>
            <person name="Rahman A."/>
            <person name="Kergourlay G."/>
            <person name="Champomier-Verges M.C."/>
            <person name="Zagorec M."/>
            <person name="Dalgaard P."/>
            <person name="Leisner J.J."/>
            <person name="Prevost H."/>
            <person name="Revol-Junelles A.M."/>
            <person name="Borges F."/>
        </authorList>
    </citation>
    <scope>NUCLEOTIDE SEQUENCE</scope>
    <source>
        <strain evidence="5">LMA28</strain>
    </source>
</reference>
<evidence type="ECO:0000313" key="4">
    <source>
        <dbReference type="EMBL" id="CCO09574.2"/>
    </source>
</evidence>
<name>K8E1E4_CARML</name>
<dbReference type="InterPro" id="IPR038109">
    <property type="entry name" value="DNA_bind_recomb_sf"/>
</dbReference>
<dbReference type="Pfam" id="PF00239">
    <property type="entry name" value="Resolvase"/>
    <property type="match status" value="1"/>
</dbReference>
<feature type="coiled-coil region" evidence="1">
    <location>
        <begin position="326"/>
        <end position="371"/>
    </location>
</feature>
<dbReference type="InterPro" id="IPR036162">
    <property type="entry name" value="Resolvase-like_N_sf"/>
</dbReference>
<dbReference type="HOGENOM" id="CLU_046241_0_0_9"/>
<protein>
    <submittedName>
        <fullName evidence="4">Resolvase, N terminal domain protein</fullName>
    </submittedName>
</protein>
<accession>K8E1E4</accession>
<dbReference type="PANTHER" id="PTHR30461:SF23">
    <property type="entry name" value="DNA RECOMBINASE-RELATED"/>
    <property type="match status" value="1"/>
</dbReference>
<organism evidence="4 5">
    <name type="scientific">Carnobacterium maltaromaticum LMA28</name>
    <dbReference type="NCBI Taxonomy" id="1234679"/>
    <lineage>
        <taxon>Bacteria</taxon>
        <taxon>Bacillati</taxon>
        <taxon>Bacillota</taxon>
        <taxon>Bacilli</taxon>
        <taxon>Lactobacillales</taxon>
        <taxon>Carnobacteriaceae</taxon>
        <taxon>Carnobacterium</taxon>
    </lineage>
</organism>
<dbReference type="AlphaFoldDB" id="K8E1E4"/>